<protein>
    <recommendedName>
        <fullName evidence="5 6">Multifunctional fusion protein</fullName>
    </recommendedName>
    <domain>
        <recommendedName>
            <fullName evidence="5">Mediator of RNA polymerase II transcription subunit 20</fullName>
        </recommendedName>
        <alternativeName>
            <fullName evidence="5">Mediator complex subunit 20</fullName>
        </alternativeName>
    </domain>
    <domain>
        <recommendedName>
            <fullName evidence="6">26S proteasome complex subunit SEM1</fullName>
        </recommendedName>
    </domain>
</protein>
<dbReference type="InterPro" id="IPR013921">
    <property type="entry name" value="Mediator_Med20"/>
</dbReference>
<name>A0A9N8Z185_9GLOM</name>
<keyword evidence="5" id="KW-0804">Transcription</keyword>
<evidence type="ECO:0000256" key="6">
    <source>
        <dbReference type="RuleBase" id="RU369057"/>
    </source>
</evidence>
<dbReference type="PANTHER" id="PTHR16771">
    <property type="entry name" value="26 PROTEASOME COMPLEX SUBUNIT DSS1"/>
    <property type="match status" value="1"/>
</dbReference>
<dbReference type="OrthoDB" id="1854899at2759"/>
<evidence type="ECO:0000313" key="9">
    <source>
        <dbReference type="Proteomes" id="UP000789706"/>
    </source>
</evidence>
<evidence type="ECO:0000256" key="7">
    <source>
        <dbReference type="SAM" id="MobiDB-lite"/>
    </source>
</evidence>
<comment type="caution">
    <text evidence="8">The sequence shown here is derived from an EMBL/GenBank/DDBJ whole genome shotgun (WGS) entry which is preliminary data.</text>
</comment>
<dbReference type="Proteomes" id="UP000789706">
    <property type="component" value="Unassembled WGS sequence"/>
</dbReference>
<evidence type="ECO:0000256" key="4">
    <source>
        <dbReference type="ARBA" id="ARBA00034491"/>
    </source>
</evidence>
<feature type="region of interest" description="Disordered" evidence="7">
    <location>
        <begin position="1"/>
        <end position="47"/>
    </location>
</feature>
<evidence type="ECO:0000256" key="2">
    <source>
        <dbReference type="ARBA" id="ARBA00010743"/>
    </source>
</evidence>
<dbReference type="CDD" id="cd13768">
    <property type="entry name" value="DSS1_Sem1"/>
    <property type="match status" value="1"/>
</dbReference>
<proteinExistence type="inferred from homology"/>
<organism evidence="8 9">
    <name type="scientific">Diversispora eburnea</name>
    <dbReference type="NCBI Taxonomy" id="1213867"/>
    <lineage>
        <taxon>Eukaryota</taxon>
        <taxon>Fungi</taxon>
        <taxon>Fungi incertae sedis</taxon>
        <taxon>Mucoromycota</taxon>
        <taxon>Glomeromycotina</taxon>
        <taxon>Glomeromycetes</taxon>
        <taxon>Diversisporales</taxon>
        <taxon>Diversisporaceae</taxon>
        <taxon>Diversispora</taxon>
    </lineage>
</organism>
<feature type="compositionally biased region" description="Low complexity" evidence="7">
    <location>
        <begin position="22"/>
        <end position="38"/>
    </location>
</feature>
<evidence type="ECO:0000256" key="1">
    <source>
        <dbReference type="ARBA" id="ARBA00004123"/>
    </source>
</evidence>
<dbReference type="EMBL" id="CAJVPK010000153">
    <property type="protein sequence ID" value="CAG8461507.1"/>
    <property type="molecule type" value="Genomic_DNA"/>
</dbReference>
<keyword evidence="3 5" id="KW-0539">Nucleus</keyword>
<evidence type="ECO:0000256" key="5">
    <source>
        <dbReference type="RuleBase" id="RU364152"/>
    </source>
</evidence>
<dbReference type="GO" id="GO:0008541">
    <property type="term" value="C:proteasome regulatory particle, lid subcomplex"/>
    <property type="evidence" value="ECO:0007669"/>
    <property type="project" value="UniProtKB-UniRule"/>
</dbReference>
<comment type="similarity">
    <text evidence="4 6">Belongs to the DSS1/SEM1 family.</text>
</comment>
<dbReference type="PANTHER" id="PTHR16771:SF0">
    <property type="entry name" value="26S PROTEASOME COMPLEX SUBUNIT SEM1"/>
    <property type="match status" value="1"/>
</dbReference>
<comment type="function">
    <text evidence="6">Component of the 26S proteasome, a multiprotein complex involved in the ATP-dependent degradation of ubiquitinated proteins.</text>
</comment>
<keyword evidence="5" id="KW-0010">Activator</keyword>
<dbReference type="GO" id="GO:0000724">
    <property type="term" value="P:double-strand break repair via homologous recombination"/>
    <property type="evidence" value="ECO:0007669"/>
    <property type="project" value="TreeGrafter"/>
</dbReference>
<dbReference type="GO" id="GO:0016592">
    <property type="term" value="C:mediator complex"/>
    <property type="evidence" value="ECO:0007669"/>
    <property type="project" value="InterPro"/>
</dbReference>
<keyword evidence="6" id="KW-0647">Proteasome</keyword>
<dbReference type="AlphaFoldDB" id="A0A9N8Z185"/>
<evidence type="ECO:0000256" key="3">
    <source>
        <dbReference type="ARBA" id="ARBA00023242"/>
    </source>
</evidence>
<dbReference type="Pfam" id="PF05160">
    <property type="entry name" value="DSS1_SEM1"/>
    <property type="match status" value="1"/>
</dbReference>
<accession>A0A9N8Z185</accession>
<gene>
    <name evidence="5" type="primary">MED20</name>
    <name evidence="8" type="ORF">DEBURN_LOCUS2703</name>
</gene>
<comment type="subcellular location">
    <subcellularLocation>
        <location evidence="1 5">Nucleus</location>
    </subcellularLocation>
</comment>
<comment type="function">
    <text evidence="5">Component of the Mediator complex, a coactivator involved in the regulated transcription of nearly all RNA polymerase II-dependent genes. Mediator functions as a bridge to convey information from gene-specific regulatory proteins to the basal RNA polymerase II transcription machinery. Mediator is recruited to promoters by direct interactions with regulatory proteins and serves as a scaffold for the assembly of a functional preinitiation complex with RNA polymerase II and the general transcription factors.</text>
</comment>
<keyword evidence="5" id="KW-0805">Transcription regulation</keyword>
<dbReference type="SMART" id="SM01385">
    <property type="entry name" value="DSS1_SEM1"/>
    <property type="match status" value="1"/>
</dbReference>
<dbReference type="GO" id="GO:0006406">
    <property type="term" value="P:mRNA export from nucleus"/>
    <property type="evidence" value="ECO:0007669"/>
    <property type="project" value="UniProtKB-UniRule"/>
</dbReference>
<comment type="subunit">
    <text evidence="5">Component of the Mediator complex.</text>
</comment>
<sequence>MSSNNNSSNSKQQTDNNDDNKSNNQQTQQQQENTQPQKVTIPHLGALEEDDEFEEFTAEDWNEMEEDQETHLWEDNWDDEDVEDDFSKHVLLLKEQNGPLALQHFHTKMTEIFACRTPERWVIAAKLYFDTKIASNSETIKKQLYTIGYSNINRLFVLSEDCIIETETEMDIVISSLKNLWQHRPTSRYEGNAYSVGDFIVRAANPTIVQSSYQGMLVEVEYLPTVHPHVAIPLLHEFIDMIITPNSTVVQWEPKGEDSYSKNEEKSIRMREFKMNE</sequence>
<dbReference type="GO" id="GO:0006357">
    <property type="term" value="P:regulation of transcription by RNA polymerase II"/>
    <property type="evidence" value="ECO:0007669"/>
    <property type="project" value="InterPro"/>
</dbReference>
<dbReference type="GO" id="GO:0003712">
    <property type="term" value="F:transcription coregulator activity"/>
    <property type="evidence" value="ECO:0007669"/>
    <property type="project" value="InterPro"/>
</dbReference>
<evidence type="ECO:0000313" key="8">
    <source>
        <dbReference type="EMBL" id="CAG8461507.1"/>
    </source>
</evidence>
<comment type="similarity">
    <text evidence="2 5">Belongs to the Mediator complex subunit 20 family.</text>
</comment>
<dbReference type="GO" id="GO:0043248">
    <property type="term" value="P:proteasome assembly"/>
    <property type="evidence" value="ECO:0007669"/>
    <property type="project" value="UniProtKB-UniRule"/>
</dbReference>
<dbReference type="Gene3D" id="3.30.310.180">
    <property type="match status" value="1"/>
</dbReference>
<dbReference type="Pfam" id="PF08612">
    <property type="entry name" value="Med20"/>
    <property type="match status" value="1"/>
</dbReference>
<feature type="compositionally biased region" description="Low complexity" evidence="7">
    <location>
        <begin position="1"/>
        <end position="15"/>
    </location>
</feature>
<keyword evidence="9" id="KW-1185">Reference proteome</keyword>
<dbReference type="InterPro" id="IPR007834">
    <property type="entry name" value="DSS1_SEM1"/>
</dbReference>
<reference evidence="8" key="1">
    <citation type="submission" date="2021-06" db="EMBL/GenBank/DDBJ databases">
        <authorList>
            <person name="Kallberg Y."/>
            <person name="Tangrot J."/>
            <person name="Rosling A."/>
        </authorList>
    </citation>
    <scope>NUCLEOTIDE SEQUENCE</scope>
    <source>
        <strain evidence="8">AZ414A</strain>
    </source>
</reference>